<dbReference type="EnsemblBacteria" id="AAL64386">
    <property type="protein sequence ID" value="AAL64386"/>
    <property type="gene ID" value="PAE2713"/>
</dbReference>
<evidence type="ECO:0000313" key="5">
    <source>
        <dbReference type="EMBL" id="AAL64386.1"/>
    </source>
</evidence>
<evidence type="ECO:0000256" key="1">
    <source>
        <dbReference type="ARBA" id="ARBA00001554"/>
    </source>
</evidence>
<evidence type="ECO:0000256" key="2">
    <source>
        <dbReference type="ARBA" id="ARBA00006472"/>
    </source>
</evidence>
<dbReference type="EMBL" id="AE009441">
    <property type="protein sequence ID" value="AAL64386.1"/>
    <property type="molecule type" value="Genomic_DNA"/>
</dbReference>
<evidence type="ECO:0000256" key="4">
    <source>
        <dbReference type="ARBA" id="ARBA00023239"/>
    </source>
</evidence>
<dbReference type="Gene3D" id="3.30.1360.20">
    <property type="entry name" value="Transcriptional coactivator/pterin dehydratase"/>
    <property type="match status" value="1"/>
</dbReference>
<evidence type="ECO:0000313" key="6">
    <source>
        <dbReference type="Proteomes" id="UP000002439"/>
    </source>
</evidence>
<keyword evidence="6" id="KW-1185">Reference proteome</keyword>
<dbReference type="STRING" id="178306.PAE2713"/>
<dbReference type="Proteomes" id="UP000002439">
    <property type="component" value="Chromosome"/>
</dbReference>
<dbReference type="AlphaFoldDB" id="Q8ZUM1"/>
<dbReference type="InterPro" id="IPR036428">
    <property type="entry name" value="PCD_sf"/>
</dbReference>
<dbReference type="eggNOG" id="arCOG02939">
    <property type="taxonomic scope" value="Archaea"/>
</dbReference>
<dbReference type="InterPro" id="IPR001533">
    <property type="entry name" value="Pterin_deHydtase"/>
</dbReference>
<dbReference type="InParanoid" id="Q8ZUM1"/>
<dbReference type="GO" id="GO:0006729">
    <property type="term" value="P:tetrahydrobiopterin biosynthetic process"/>
    <property type="evidence" value="ECO:0007669"/>
    <property type="project" value="InterPro"/>
</dbReference>
<comment type="similarity">
    <text evidence="2">Belongs to the pterin-4-alpha-carbinolamine dehydratase family.</text>
</comment>
<keyword evidence="4" id="KW-0456">Lyase</keyword>
<comment type="catalytic activity">
    <reaction evidence="1">
        <text>(4aS,6R)-4a-hydroxy-L-erythro-5,6,7,8-tetrahydrobiopterin = (6R)-L-erythro-6,7-dihydrobiopterin + H2O</text>
        <dbReference type="Rhea" id="RHEA:11920"/>
        <dbReference type="ChEBI" id="CHEBI:15377"/>
        <dbReference type="ChEBI" id="CHEBI:15642"/>
        <dbReference type="ChEBI" id="CHEBI:43120"/>
        <dbReference type="EC" id="4.2.1.96"/>
    </reaction>
</comment>
<gene>
    <name evidence="5" type="ordered locus">PAE2713</name>
</gene>
<dbReference type="FunCoup" id="Q8ZUM1">
    <property type="interactions" value="37"/>
</dbReference>
<sequence length="108" mass="12487">MSFKKVANESLGIGINSPLACYFMRREEYIVYRIKFKNYLDAVKFLGDLAQIAERLGHHPDVELKYVNLVLKLTTHDAGNRVTDRDLALAREIDRLVESYRDRISAVE</sequence>
<accession>Q8ZUM1</accession>
<protein>
    <recommendedName>
        <fullName evidence="3">4a-hydroxytetrahydrobiopterin dehydratase</fullName>
        <ecNumber evidence="3">4.2.1.96</ecNumber>
    </recommendedName>
</protein>
<dbReference type="Pfam" id="PF01329">
    <property type="entry name" value="Pterin_4a"/>
    <property type="match status" value="1"/>
</dbReference>
<dbReference type="PATRIC" id="fig|178306.9.peg.2022"/>
<dbReference type="EC" id="4.2.1.96" evidence="3"/>
<reference evidence="5 6" key="1">
    <citation type="journal article" date="2002" name="Proc. Natl. Acad. Sci. U.S.A.">
        <title>Genome sequence of the hyperthermophilic crenarchaeon Pyrobaculum aerophilum.</title>
        <authorList>
            <person name="Fitz-Gibbon S.T."/>
            <person name="Ladner H."/>
            <person name="Kim U.J."/>
            <person name="Stetter K.O."/>
            <person name="Simon M.I."/>
            <person name="Miller J.H."/>
        </authorList>
    </citation>
    <scope>NUCLEOTIDE SEQUENCE [LARGE SCALE GENOMIC DNA]</scope>
    <source>
        <strain evidence="6">ATCC 51768 / DSM 7523 / JCM 9630 / CIP 104966 / NBRC 100827 / IM2</strain>
    </source>
</reference>
<dbReference type="CDD" id="cd00488">
    <property type="entry name" value="PCD_DCoH"/>
    <property type="match status" value="1"/>
</dbReference>
<dbReference type="GO" id="GO:0008124">
    <property type="term" value="F:4-alpha-hydroxytetrahydrobiopterin dehydratase activity"/>
    <property type="evidence" value="ECO:0000318"/>
    <property type="project" value="GO_Central"/>
</dbReference>
<evidence type="ECO:0000256" key="3">
    <source>
        <dbReference type="ARBA" id="ARBA00013252"/>
    </source>
</evidence>
<dbReference type="PANTHER" id="PTHR12599:SF0">
    <property type="entry name" value="PTERIN-4-ALPHA-CARBINOLAMINE DEHYDRATASE"/>
    <property type="match status" value="1"/>
</dbReference>
<dbReference type="PANTHER" id="PTHR12599">
    <property type="entry name" value="PTERIN-4-ALPHA-CARBINOLAMINE DEHYDRATASE"/>
    <property type="match status" value="1"/>
</dbReference>
<dbReference type="KEGG" id="pai:PAE2713"/>
<name>Q8ZUM1_PYRAE</name>
<organism evidence="5 6">
    <name type="scientific">Pyrobaculum aerophilum (strain ATCC 51768 / DSM 7523 / JCM 9630 / CIP 104966 / NBRC 100827 / IM2)</name>
    <dbReference type="NCBI Taxonomy" id="178306"/>
    <lineage>
        <taxon>Archaea</taxon>
        <taxon>Thermoproteota</taxon>
        <taxon>Thermoprotei</taxon>
        <taxon>Thermoproteales</taxon>
        <taxon>Thermoproteaceae</taxon>
        <taxon>Pyrobaculum</taxon>
    </lineage>
</organism>
<proteinExistence type="inferred from homology"/>
<dbReference type="HOGENOM" id="CLU_081974_3_2_2"/>
<dbReference type="SUPFAM" id="SSF55248">
    <property type="entry name" value="PCD-like"/>
    <property type="match status" value="1"/>
</dbReference>